<dbReference type="EMBL" id="KN837310">
    <property type="protein sequence ID" value="KIJ28278.1"/>
    <property type="molecule type" value="Genomic_DNA"/>
</dbReference>
<comment type="subcellular location">
    <subcellularLocation>
        <location evidence="1">Secreted</location>
    </subcellularLocation>
</comment>
<sequence>MRFITIAVAALFASVASASILARQGPPACTSACLTNTPTGTCGTDNACLCRDDAFIAAQAACFAKDCSGTDLDNANAFARQLCEFEGVTLTAVPTVTSSSGGSASTSSVSSIATSTKSTSVAPSSTAPSSTNSAATTTQTDNAASTLVSGKGMAMIAAVVAGAFAL</sequence>
<evidence type="ECO:0000256" key="6">
    <source>
        <dbReference type="SAM" id="SignalP"/>
    </source>
</evidence>
<evidence type="ECO:0000256" key="1">
    <source>
        <dbReference type="ARBA" id="ARBA00004613"/>
    </source>
</evidence>
<proteinExistence type="predicted"/>
<dbReference type="AlphaFoldDB" id="A0A0C9TFV9"/>
<gene>
    <name evidence="8" type="ORF">M422DRAFT_71433</name>
</gene>
<keyword evidence="2" id="KW-0964">Secreted</keyword>
<feature type="region of interest" description="Disordered" evidence="5">
    <location>
        <begin position="119"/>
        <end position="139"/>
    </location>
</feature>
<protein>
    <recommendedName>
        <fullName evidence="7">CFEM domain-containing protein</fullName>
    </recommendedName>
</protein>
<dbReference type="InterPro" id="IPR008427">
    <property type="entry name" value="Extracellular_membr_CFEM_dom"/>
</dbReference>
<evidence type="ECO:0000256" key="2">
    <source>
        <dbReference type="ARBA" id="ARBA00022525"/>
    </source>
</evidence>
<reference evidence="8 9" key="1">
    <citation type="submission" date="2014-06" db="EMBL/GenBank/DDBJ databases">
        <title>Evolutionary Origins and Diversification of the Mycorrhizal Mutualists.</title>
        <authorList>
            <consortium name="DOE Joint Genome Institute"/>
            <consortium name="Mycorrhizal Genomics Consortium"/>
            <person name="Kohler A."/>
            <person name="Kuo A."/>
            <person name="Nagy L.G."/>
            <person name="Floudas D."/>
            <person name="Copeland A."/>
            <person name="Barry K.W."/>
            <person name="Cichocki N."/>
            <person name="Veneault-Fourrey C."/>
            <person name="LaButti K."/>
            <person name="Lindquist E.A."/>
            <person name="Lipzen A."/>
            <person name="Lundell T."/>
            <person name="Morin E."/>
            <person name="Murat C."/>
            <person name="Riley R."/>
            <person name="Ohm R."/>
            <person name="Sun H."/>
            <person name="Tunlid A."/>
            <person name="Henrissat B."/>
            <person name="Grigoriev I.V."/>
            <person name="Hibbett D.S."/>
            <person name="Martin F."/>
        </authorList>
    </citation>
    <scope>NUCLEOTIDE SEQUENCE [LARGE SCALE GENOMIC DNA]</scope>
    <source>
        <strain evidence="8 9">SS14</strain>
    </source>
</reference>
<feature type="chain" id="PRO_5002220447" description="CFEM domain-containing protein" evidence="6">
    <location>
        <begin position="19"/>
        <end position="166"/>
    </location>
</feature>
<feature type="signal peptide" evidence="6">
    <location>
        <begin position="1"/>
        <end position="18"/>
    </location>
</feature>
<dbReference type="OrthoDB" id="3065412at2759"/>
<keyword evidence="3 6" id="KW-0732">Signal</keyword>
<name>A0A0C9TFV9_SPHS4</name>
<keyword evidence="4" id="KW-1015">Disulfide bond</keyword>
<evidence type="ECO:0000259" key="7">
    <source>
        <dbReference type="PROSITE" id="PS52012"/>
    </source>
</evidence>
<dbReference type="HOGENOM" id="CLU_063084_1_1_1"/>
<keyword evidence="9" id="KW-1185">Reference proteome</keyword>
<evidence type="ECO:0000256" key="3">
    <source>
        <dbReference type="ARBA" id="ARBA00022729"/>
    </source>
</evidence>
<dbReference type="GO" id="GO:0005576">
    <property type="term" value="C:extracellular region"/>
    <property type="evidence" value="ECO:0007669"/>
    <property type="project" value="UniProtKB-SubCell"/>
</dbReference>
<dbReference type="Proteomes" id="UP000054279">
    <property type="component" value="Unassembled WGS sequence"/>
</dbReference>
<dbReference type="Pfam" id="PF05730">
    <property type="entry name" value="CFEM"/>
    <property type="match status" value="1"/>
</dbReference>
<evidence type="ECO:0000313" key="8">
    <source>
        <dbReference type="EMBL" id="KIJ28278.1"/>
    </source>
</evidence>
<dbReference type="PROSITE" id="PS52012">
    <property type="entry name" value="CFEM"/>
    <property type="match status" value="1"/>
</dbReference>
<accession>A0A0C9TFV9</accession>
<feature type="domain" description="CFEM" evidence="7">
    <location>
        <begin position="1"/>
        <end position="108"/>
    </location>
</feature>
<evidence type="ECO:0000256" key="4">
    <source>
        <dbReference type="ARBA" id="ARBA00023157"/>
    </source>
</evidence>
<organism evidence="8 9">
    <name type="scientific">Sphaerobolus stellatus (strain SS14)</name>
    <dbReference type="NCBI Taxonomy" id="990650"/>
    <lineage>
        <taxon>Eukaryota</taxon>
        <taxon>Fungi</taxon>
        <taxon>Dikarya</taxon>
        <taxon>Basidiomycota</taxon>
        <taxon>Agaricomycotina</taxon>
        <taxon>Agaricomycetes</taxon>
        <taxon>Phallomycetidae</taxon>
        <taxon>Geastrales</taxon>
        <taxon>Sphaerobolaceae</taxon>
        <taxon>Sphaerobolus</taxon>
    </lineage>
</organism>
<evidence type="ECO:0000256" key="5">
    <source>
        <dbReference type="SAM" id="MobiDB-lite"/>
    </source>
</evidence>
<evidence type="ECO:0000313" key="9">
    <source>
        <dbReference type="Proteomes" id="UP000054279"/>
    </source>
</evidence>